<reference evidence="3" key="1">
    <citation type="submission" date="2016-11" db="UniProtKB">
        <authorList>
            <consortium name="WormBaseParasite"/>
        </authorList>
    </citation>
    <scope>IDENTIFICATION</scope>
</reference>
<organism evidence="2 3">
    <name type="scientific">Bursaphelenchus xylophilus</name>
    <name type="common">Pinewood nematode worm</name>
    <name type="synonym">Aphelenchoides xylophilus</name>
    <dbReference type="NCBI Taxonomy" id="6326"/>
    <lineage>
        <taxon>Eukaryota</taxon>
        <taxon>Metazoa</taxon>
        <taxon>Ecdysozoa</taxon>
        <taxon>Nematoda</taxon>
        <taxon>Chromadorea</taxon>
        <taxon>Rhabditida</taxon>
        <taxon>Tylenchina</taxon>
        <taxon>Tylenchomorpha</taxon>
        <taxon>Aphelenchoidea</taxon>
        <taxon>Aphelenchoididae</taxon>
        <taxon>Bursaphelenchus</taxon>
    </lineage>
</organism>
<dbReference type="WBParaSite" id="BXY_0392800.1">
    <property type="protein sequence ID" value="BXY_0392800.1"/>
    <property type="gene ID" value="BXY_0392800"/>
</dbReference>
<feature type="region of interest" description="Disordered" evidence="1">
    <location>
        <begin position="1"/>
        <end position="34"/>
    </location>
</feature>
<evidence type="ECO:0000313" key="3">
    <source>
        <dbReference type="WBParaSite" id="BXY_0392800.1"/>
    </source>
</evidence>
<proteinExistence type="predicted"/>
<sequence>MWAERARRKEKTPEKKSRKRGKLIKKDETGSGEEDYERIMDMVVRNDKNMTLYYSGHQNKITDANDHNEIRFSSGYLSTNMFNSYVRKHLMSFAHPETVGITTNNRKRKAGVERREG</sequence>
<name>A0A1I7RT74_BURXY</name>
<feature type="compositionally biased region" description="Basic and acidic residues" evidence="1">
    <location>
        <begin position="1"/>
        <end position="15"/>
    </location>
</feature>
<protein>
    <submittedName>
        <fullName evidence="3">DDE_Tnp_1_7 domain-containing protein</fullName>
    </submittedName>
</protein>
<dbReference type="Proteomes" id="UP000095284">
    <property type="component" value="Unplaced"/>
</dbReference>
<dbReference type="AlphaFoldDB" id="A0A1I7RT74"/>
<accession>A0A1I7RT74</accession>
<evidence type="ECO:0000256" key="1">
    <source>
        <dbReference type="SAM" id="MobiDB-lite"/>
    </source>
</evidence>
<evidence type="ECO:0000313" key="2">
    <source>
        <dbReference type="Proteomes" id="UP000095284"/>
    </source>
</evidence>